<dbReference type="Proteomes" id="UP001280121">
    <property type="component" value="Unassembled WGS sequence"/>
</dbReference>
<dbReference type="InterPro" id="IPR000528">
    <property type="entry name" value="Plant_nsLTP"/>
</dbReference>
<accession>A0AAD9UBL5</accession>
<sequence>MPRPVGQQLVLIMLVLISGSAMARQDQQQQQHISNCQDVTEYFPYCLVFLKGYTHRPSQQCCVHIKLLNVIAKGDYKHIHERRRFCQCIEDMVKGTSPFIPLRIRALPKYCRMKLGFPISNHRDCSRV</sequence>
<evidence type="ECO:0000313" key="4">
    <source>
        <dbReference type="EMBL" id="KAK2651162.1"/>
    </source>
</evidence>
<feature type="signal peptide" evidence="2">
    <location>
        <begin position="1"/>
        <end position="23"/>
    </location>
</feature>
<comment type="similarity">
    <text evidence="1">Belongs to the plant LTP family.</text>
</comment>
<dbReference type="SUPFAM" id="SSF47699">
    <property type="entry name" value="Bifunctional inhibitor/lipid-transfer protein/seed storage 2S albumin"/>
    <property type="match status" value="1"/>
</dbReference>
<name>A0AAD9UBL5_9ROSI</name>
<proteinExistence type="inferred from homology"/>
<comment type="caution">
    <text evidence="4">The sequence shown here is derived from an EMBL/GenBank/DDBJ whole genome shotgun (WGS) entry which is preliminary data.</text>
</comment>
<feature type="chain" id="PRO_5041911585" description="Bifunctional inhibitor/plant lipid transfer protein/seed storage helical domain-containing protein" evidence="2">
    <location>
        <begin position="24"/>
        <end position="128"/>
    </location>
</feature>
<evidence type="ECO:0000256" key="2">
    <source>
        <dbReference type="SAM" id="SignalP"/>
    </source>
</evidence>
<dbReference type="Pfam" id="PF00234">
    <property type="entry name" value="Tryp_alpha_amyl"/>
    <property type="match status" value="1"/>
</dbReference>
<gene>
    <name evidence="4" type="ORF">Ddye_018651</name>
</gene>
<keyword evidence="5" id="KW-1185">Reference proteome</keyword>
<organism evidence="4 5">
    <name type="scientific">Dipteronia dyeriana</name>
    <dbReference type="NCBI Taxonomy" id="168575"/>
    <lineage>
        <taxon>Eukaryota</taxon>
        <taxon>Viridiplantae</taxon>
        <taxon>Streptophyta</taxon>
        <taxon>Embryophyta</taxon>
        <taxon>Tracheophyta</taxon>
        <taxon>Spermatophyta</taxon>
        <taxon>Magnoliopsida</taxon>
        <taxon>eudicotyledons</taxon>
        <taxon>Gunneridae</taxon>
        <taxon>Pentapetalae</taxon>
        <taxon>rosids</taxon>
        <taxon>malvids</taxon>
        <taxon>Sapindales</taxon>
        <taxon>Sapindaceae</taxon>
        <taxon>Hippocastanoideae</taxon>
        <taxon>Acereae</taxon>
        <taxon>Dipteronia</taxon>
    </lineage>
</organism>
<dbReference type="Gene3D" id="1.10.110.10">
    <property type="entry name" value="Plant lipid-transfer and hydrophobic proteins"/>
    <property type="match status" value="1"/>
</dbReference>
<dbReference type="GO" id="GO:0008289">
    <property type="term" value="F:lipid binding"/>
    <property type="evidence" value="ECO:0007669"/>
    <property type="project" value="InterPro"/>
</dbReference>
<dbReference type="PANTHER" id="PTHR33076">
    <property type="entry name" value="NON-SPECIFIC LIPID-TRANSFER PROTEIN 2-RELATED"/>
    <property type="match status" value="1"/>
</dbReference>
<evidence type="ECO:0000259" key="3">
    <source>
        <dbReference type="Pfam" id="PF00234"/>
    </source>
</evidence>
<reference evidence="4" key="1">
    <citation type="journal article" date="2023" name="Plant J.">
        <title>Genome sequences and population genomics provide insights into the demographic history, inbreeding, and mutation load of two 'living fossil' tree species of Dipteronia.</title>
        <authorList>
            <person name="Feng Y."/>
            <person name="Comes H.P."/>
            <person name="Chen J."/>
            <person name="Zhu S."/>
            <person name="Lu R."/>
            <person name="Zhang X."/>
            <person name="Li P."/>
            <person name="Qiu J."/>
            <person name="Olsen K.M."/>
            <person name="Qiu Y."/>
        </authorList>
    </citation>
    <scope>NUCLEOTIDE SEQUENCE</scope>
    <source>
        <strain evidence="4">KIB01</strain>
    </source>
</reference>
<dbReference type="PROSITE" id="PS00597">
    <property type="entry name" value="PLANT_LTP"/>
    <property type="match status" value="1"/>
</dbReference>
<feature type="domain" description="Bifunctional inhibitor/plant lipid transfer protein/seed storage helical" evidence="3">
    <location>
        <begin position="36"/>
        <end position="115"/>
    </location>
</feature>
<keyword evidence="2" id="KW-0732">Signal</keyword>
<dbReference type="InterPro" id="IPR036312">
    <property type="entry name" value="Bifun_inhib/LTP/seed_sf"/>
</dbReference>
<dbReference type="AlphaFoldDB" id="A0AAD9UBL5"/>
<evidence type="ECO:0000313" key="5">
    <source>
        <dbReference type="Proteomes" id="UP001280121"/>
    </source>
</evidence>
<dbReference type="EMBL" id="JANJYI010000005">
    <property type="protein sequence ID" value="KAK2651162.1"/>
    <property type="molecule type" value="Genomic_DNA"/>
</dbReference>
<evidence type="ECO:0000256" key="1">
    <source>
        <dbReference type="ARBA" id="ARBA00009748"/>
    </source>
</evidence>
<dbReference type="GO" id="GO:0006869">
    <property type="term" value="P:lipid transport"/>
    <property type="evidence" value="ECO:0007669"/>
    <property type="project" value="InterPro"/>
</dbReference>
<dbReference type="InterPro" id="IPR016140">
    <property type="entry name" value="Bifunc_inhib/LTP/seed_store"/>
</dbReference>
<protein>
    <recommendedName>
        <fullName evidence="3">Bifunctional inhibitor/plant lipid transfer protein/seed storage helical domain-containing protein</fullName>
    </recommendedName>
</protein>